<protein>
    <submittedName>
        <fullName evidence="1">STAS domain-containing protein</fullName>
    </submittedName>
</protein>
<organism evidence="1 2">
    <name type="scientific">Streptomyces aureus</name>
    <dbReference type="NCBI Taxonomy" id="193461"/>
    <lineage>
        <taxon>Bacteria</taxon>
        <taxon>Bacillati</taxon>
        <taxon>Actinomycetota</taxon>
        <taxon>Actinomycetes</taxon>
        <taxon>Kitasatosporales</taxon>
        <taxon>Streptomycetaceae</taxon>
        <taxon>Streptomyces</taxon>
    </lineage>
</organism>
<accession>A0ABV4T2A9</accession>
<dbReference type="RefSeq" id="WP_372567421.1">
    <property type="nucleotide sequence ID" value="NZ_JBGOSP010000067.1"/>
</dbReference>
<evidence type="ECO:0000313" key="1">
    <source>
        <dbReference type="EMBL" id="MFA3843616.1"/>
    </source>
</evidence>
<dbReference type="Proteomes" id="UP001571476">
    <property type="component" value="Unassembled WGS sequence"/>
</dbReference>
<keyword evidence="2" id="KW-1185">Reference proteome</keyword>
<proteinExistence type="predicted"/>
<evidence type="ECO:0000313" key="2">
    <source>
        <dbReference type="Proteomes" id="UP001571476"/>
    </source>
</evidence>
<dbReference type="EMBL" id="JBGOSP010000067">
    <property type="protein sequence ID" value="MFA3843616.1"/>
    <property type="molecule type" value="Genomic_DNA"/>
</dbReference>
<sequence length="67" mass="7257">MNAADLPYPKDAPPRPVTGLCITAQRTPDGGILHVSGEIDLATAPALEAEICAYLRRRQRSPWTSAR</sequence>
<comment type="caution">
    <text evidence="1">The sequence shown here is derived from an EMBL/GenBank/DDBJ whole genome shotgun (WGS) entry which is preliminary data.</text>
</comment>
<name>A0ABV4T2A9_9ACTN</name>
<reference evidence="1 2" key="1">
    <citation type="submission" date="2024-08" db="EMBL/GenBank/DDBJ databases">
        <title>Genome sequence of Streptomyces aureus CACIA-1.46HGO.</title>
        <authorList>
            <person name="Evangelista-Martinez Z."/>
        </authorList>
    </citation>
    <scope>NUCLEOTIDE SEQUENCE [LARGE SCALE GENOMIC DNA]</scope>
    <source>
        <strain evidence="1 2">CACIA-1.46HGO</strain>
    </source>
</reference>
<gene>
    <name evidence="1" type="ORF">ACEG43_47295</name>
</gene>